<keyword evidence="2" id="KW-1003">Cell membrane</keyword>
<dbReference type="RefSeq" id="WP_344084368.1">
    <property type="nucleotide sequence ID" value="NZ_BAAAHB010000002.1"/>
</dbReference>
<keyword evidence="3 6" id="KW-0812">Transmembrane</keyword>
<evidence type="ECO:0000256" key="6">
    <source>
        <dbReference type="SAM" id="Phobius"/>
    </source>
</evidence>
<evidence type="ECO:0000256" key="2">
    <source>
        <dbReference type="ARBA" id="ARBA00022475"/>
    </source>
</evidence>
<dbReference type="PROSITE" id="PS50850">
    <property type="entry name" value="MFS"/>
    <property type="match status" value="1"/>
</dbReference>
<dbReference type="SUPFAM" id="SSF103473">
    <property type="entry name" value="MFS general substrate transporter"/>
    <property type="match status" value="1"/>
</dbReference>
<dbReference type="PANTHER" id="PTHR43124:SF10">
    <property type="entry name" value="PURINE EFFLUX PUMP PBUE"/>
    <property type="match status" value="1"/>
</dbReference>
<feature type="transmembrane region" description="Helical" evidence="6">
    <location>
        <begin position="237"/>
        <end position="256"/>
    </location>
</feature>
<sequence length="399" mass="40256">MRRILLLALGSFALGLDAYVMAGLLPVVAGDLQVSASAAGQMVTVFTLCYALAAPVFATVLAGRPARVILSLALAVFTLANALSALSTSLTMLLIARAIAGIGAGIYSPLAAATAAALAPAERRGRGLAIVMGGMSIGTVVGVPVGVLLAHHISWRGTLWLVTALGLIALLGAATSLPGLAASPPPALKERIGVLANRRVAPIALVSFLGGIASLGLYTYLASFLSDSAGLSDPTGYLWAWGIGGVVGSLCVGPLVDRTKKAYGIATVLFALLVVSEAVLPGVATTHWGLILPLVVWGASGWALQVPQQHELIAAEPEHSSVAISLNSSAVYLGSATGSALGGLALASGVAPSGLPYCTALIAVVGLVLHVTLVRWGRKRPVPVRQAAPVTDVEAKACA</sequence>
<feature type="transmembrane region" description="Helical" evidence="6">
    <location>
        <begin position="68"/>
        <end position="88"/>
    </location>
</feature>
<evidence type="ECO:0000313" key="8">
    <source>
        <dbReference type="EMBL" id="GAA0444317.1"/>
    </source>
</evidence>
<feature type="transmembrane region" description="Helical" evidence="6">
    <location>
        <begin position="263"/>
        <end position="280"/>
    </location>
</feature>
<evidence type="ECO:0000313" key="9">
    <source>
        <dbReference type="Proteomes" id="UP001499895"/>
    </source>
</evidence>
<dbReference type="InterPro" id="IPR011701">
    <property type="entry name" value="MFS"/>
</dbReference>
<protein>
    <submittedName>
        <fullName evidence="8">MFS transporter</fullName>
    </submittedName>
</protein>
<feature type="transmembrane region" description="Helical" evidence="6">
    <location>
        <begin position="354"/>
        <end position="376"/>
    </location>
</feature>
<dbReference type="Proteomes" id="UP001499895">
    <property type="component" value="Unassembled WGS sequence"/>
</dbReference>
<feature type="transmembrane region" description="Helical" evidence="6">
    <location>
        <begin position="203"/>
        <end position="225"/>
    </location>
</feature>
<dbReference type="CDD" id="cd17324">
    <property type="entry name" value="MFS_NepI_like"/>
    <property type="match status" value="1"/>
</dbReference>
<evidence type="ECO:0000259" key="7">
    <source>
        <dbReference type="PROSITE" id="PS50850"/>
    </source>
</evidence>
<evidence type="ECO:0000256" key="5">
    <source>
        <dbReference type="ARBA" id="ARBA00023136"/>
    </source>
</evidence>
<dbReference type="InterPro" id="IPR036259">
    <property type="entry name" value="MFS_trans_sf"/>
</dbReference>
<feature type="transmembrane region" description="Helical" evidence="6">
    <location>
        <begin position="38"/>
        <end position="61"/>
    </location>
</feature>
<keyword evidence="5 6" id="KW-0472">Membrane</keyword>
<feature type="domain" description="Major facilitator superfamily (MFS) profile" evidence="7">
    <location>
        <begin position="3"/>
        <end position="378"/>
    </location>
</feature>
<dbReference type="PANTHER" id="PTHR43124">
    <property type="entry name" value="PURINE EFFLUX PUMP PBUE"/>
    <property type="match status" value="1"/>
</dbReference>
<dbReference type="InterPro" id="IPR050189">
    <property type="entry name" value="MFS_Efflux_Transporters"/>
</dbReference>
<proteinExistence type="predicted"/>
<name>A0ABP3J8J0_9ACTN</name>
<organism evidence="8 9">
    <name type="scientific">Streptomyces stramineus</name>
    <dbReference type="NCBI Taxonomy" id="173861"/>
    <lineage>
        <taxon>Bacteria</taxon>
        <taxon>Bacillati</taxon>
        <taxon>Actinomycetota</taxon>
        <taxon>Actinomycetes</taxon>
        <taxon>Kitasatosporales</taxon>
        <taxon>Streptomycetaceae</taxon>
        <taxon>Streptomyces</taxon>
    </lineage>
</organism>
<dbReference type="Pfam" id="PF07690">
    <property type="entry name" value="MFS_1"/>
    <property type="match status" value="1"/>
</dbReference>
<accession>A0ABP3J8J0</accession>
<keyword evidence="4 6" id="KW-1133">Transmembrane helix</keyword>
<dbReference type="EMBL" id="BAAAHB010000002">
    <property type="protein sequence ID" value="GAA0444317.1"/>
    <property type="molecule type" value="Genomic_DNA"/>
</dbReference>
<reference evidence="9" key="1">
    <citation type="journal article" date="2019" name="Int. J. Syst. Evol. Microbiol.">
        <title>The Global Catalogue of Microorganisms (GCM) 10K type strain sequencing project: providing services to taxonomists for standard genome sequencing and annotation.</title>
        <authorList>
            <consortium name="The Broad Institute Genomics Platform"/>
            <consortium name="The Broad Institute Genome Sequencing Center for Infectious Disease"/>
            <person name="Wu L."/>
            <person name="Ma J."/>
        </authorList>
    </citation>
    <scope>NUCLEOTIDE SEQUENCE [LARGE SCALE GENOMIC DNA]</scope>
    <source>
        <strain evidence="9">JCM 10649</strain>
    </source>
</reference>
<feature type="transmembrane region" description="Helical" evidence="6">
    <location>
        <begin position="159"/>
        <end position="182"/>
    </location>
</feature>
<feature type="transmembrane region" description="Helical" evidence="6">
    <location>
        <begin position="130"/>
        <end position="153"/>
    </location>
</feature>
<dbReference type="Gene3D" id="1.20.1250.20">
    <property type="entry name" value="MFS general substrate transporter like domains"/>
    <property type="match status" value="1"/>
</dbReference>
<evidence type="ECO:0000256" key="1">
    <source>
        <dbReference type="ARBA" id="ARBA00004651"/>
    </source>
</evidence>
<dbReference type="InterPro" id="IPR020846">
    <property type="entry name" value="MFS_dom"/>
</dbReference>
<gene>
    <name evidence="8" type="ORF">GCM10009544_03860</name>
</gene>
<evidence type="ECO:0000256" key="4">
    <source>
        <dbReference type="ARBA" id="ARBA00022989"/>
    </source>
</evidence>
<comment type="subcellular location">
    <subcellularLocation>
        <location evidence="1">Cell membrane</location>
        <topology evidence="1">Multi-pass membrane protein</topology>
    </subcellularLocation>
</comment>
<comment type="caution">
    <text evidence="8">The sequence shown here is derived from an EMBL/GenBank/DDBJ whole genome shotgun (WGS) entry which is preliminary data.</text>
</comment>
<keyword evidence="9" id="KW-1185">Reference proteome</keyword>
<feature type="transmembrane region" description="Helical" evidence="6">
    <location>
        <begin position="94"/>
        <end position="118"/>
    </location>
</feature>
<evidence type="ECO:0000256" key="3">
    <source>
        <dbReference type="ARBA" id="ARBA00022692"/>
    </source>
</evidence>